<keyword evidence="2" id="KW-0732">Signal</keyword>
<dbReference type="SUPFAM" id="SSF51126">
    <property type="entry name" value="Pectin lyase-like"/>
    <property type="match status" value="1"/>
</dbReference>
<dbReference type="Proteomes" id="UP000577956">
    <property type="component" value="Unassembled WGS sequence"/>
</dbReference>
<protein>
    <recommendedName>
        <fullName evidence="3">Right handed beta helix domain-containing protein</fullName>
    </recommendedName>
</protein>
<gene>
    <name evidence="5" type="ORF">BKA21_002520</name>
    <name evidence="4" type="ORF">Col01nite_14020</name>
</gene>
<sequence length="377" mass="38259">MRTTTTTTAAAVLVAGVCATLVAGPAHAAGPAPSCGDTLTQDTVLAADLTCAEGDGLVLAPGVTLDLGGHALTGHGRSAGSGVVAPAQGVVTVTNGVVRGWHRGITAHEDPGSPSPEGLGGTLYVDRVVVEDTTYGIRARGRVDGQHKRVVVDRSTIRGDGNGTGILVHHGTVDTRRSTVQRHAVGIQAGESRVTLSRSVVRDNGTGAATEQTRLEITSSSLVGNRFGVYTSYADDLFVSHSEMLHNGRGLFLAASDGTARVQDTTFARNDVGIDQTGNLALVRRVTFRENGTGYRVAAGTWAGPWQQMSEVVDSTFTDGGDGLVSAQDGLRVGGNGASGNSGRGIHAPGATDLGGNTASGNGTEPQCVGVSCTPGG</sequence>
<evidence type="ECO:0000256" key="2">
    <source>
        <dbReference type="SAM" id="SignalP"/>
    </source>
</evidence>
<reference evidence="4 7" key="2">
    <citation type="submission" date="2021-01" db="EMBL/GenBank/DDBJ databases">
        <title>Whole genome shotgun sequence of Cellulomonas oligotrophica NBRC 109435.</title>
        <authorList>
            <person name="Komaki H."/>
            <person name="Tamura T."/>
        </authorList>
    </citation>
    <scope>NUCLEOTIDE SEQUENCE [LARGE SCALE GENOMIC DNA]</scope>
    <source>
        <strain evidence="4 7">NBRC 109435</strain>
    </source>
</reference>
<dbReference type="InterPro" id="IPR012334">
    <property type="entry name" value="Pectin_lyas_fold"/>
</dbReference>
<evidence type="ECO:0000313" key="4">
    <source>
        <dbReference type="EMBL" id="GIG32243.1"/>
    </source>
</evidence>
<evidence type="ECO:0000259" key="3">
    <source>
        <dbReference type="Pfam" id="PF13229"/>
    </source>
</evidence>
<dbReference type="Proteomes" id="UP000618382">
    <property type="component" value="Unassembled WGS sequence"/>
</dbReference>
<keyword evidence="7" id="KW-1185">Reference proteome</keyword>
<feature type="chain" id="PRO_5031141703" description="Right handed beta helix domain-containing protein" evidence="2">
    <location>
        <begin position="29"/>
        <end position="377"/>
    </location>
</feature>
<dbReference type="Gene3D" id="2.160.20.10">
    <property type="entry name" value="Single-stranded right-handed beta-helix, Pectin lyase-like"/>
    <property type="match status" value="1"/>
</dbReference>
<feature type="domain" description="Right handed beta helix" evidence="3">
    <location>
        <begin position="165"/>
        <end position="293"/>
    </location>
</feature>
<evidence type="ECO:0000313" key="7">
    <source>
        <dbReference type="Proteomes" id="UP000618382"/>
    </source>
</evidence>
<evidence type="ECO:0000313" key="5">
    <source>
        <dbReference type="EMBL" id="NYD86971.1"/>
    </source>
</evidence>
<dbReference type="InterPro" id="IPR039448">
    <property type="entry name" value="Beta_helix"/>
</dbReference>
<dbReference type="InterPro" id="IPR006626">
    <property type="entry name" value="PbH1"/>
</dbReference>
<dbReference type="AlphaFoldDB" id="A0A7Y9FJ60"/>
<dbReference type="RefSeq" id="WP_140459451.1">
    <property type="nucleotide sequence ID" value="NZ_BAABFI010000008.1"/>
</dbReference>
<evidence type="ECO:0000256" key="1">
    <source>
        <dbReference type="SAM" id="MobiDB-lite"/>
    </source>
</evidence>
<feature type="compositionally biased region" description="Gly residues" evidence="1">
    <location>
        <begin position="334"/>
        <end position="343"/>
    </location>
</feature>
<dbReference type="Pfam" id="PF13229">
    <property type="entry name" value="Beta_helix"/>
    <property type="match status" value="1"/>
</dbReference>
<organism evidence="5 6">
    <name type="scientific">Cellulomonas oligotrophica</name>
    <dbReference type="NCBI Taxonomy" id="931536"/>
    <lineage>
        <taxon>Bacteria</taxon>
        <taxon>Bacillati</taxon>
        <taxon>Actinomycetota</taxon>
        <taxon>Actinomycetes</taxon>
        <taxon>Micrococcales</taxon>
        <taxon>Cellulomonadaceae</taxon>
        <taxon>Cellulomonas</taxon>
    </lineage>
</organism>
<reference evidence="5 6" key="1">
    <citation type="submission" date="2020-07" db="EMBL/GenBank/DDBJ databases">
        <title>Sequencing the genomes of 1000 actinobacteria strains.</title>
        <authorList>
            <person name="Klenk H.-P."/>
        </authorList>
    </citation>
    <scope>NUCLEOTIDE SEQUENCE [LARGE SCALE GENOMIC DNA]</scope>
    <source>
        <strain evidence="5 6">DSM 24482</strain>
    </source>
</reference>
<evidence type="ECO:0000313" key="6">
    <source>
        <dbReference type="Proteomes" id="UP000577956"/>
    </source>
</evidence>
<accession>A0A7Y9FJ60</accession>
<proteinExistence type="predicted"/>
<name>A0A7Y9FJ60_9CELL</name>
<feature type="region of interest" description="Disordered" evidence="1">
    <location>
        <begin position="334"/>
        <end position="377"/>
    </location>
</feature>
<dbReference type="EMBL" id="BONN01000003">
    <property type="protein sequence ID" value="GIG32243.1"/>
    <property type="molecule type" value="Genomic_DNA"/>
</dbReference>
<dbReference type="InterPro" id="IPR011050">
    <property type="entry name" value="Pectin_lyase_fold/virulence"/>
</dbReference>
<dbReference type="SMART" id="SM00710">
    <property type="entry name" value="PbH1"/>
    <property type="match status" value="7"/>
</dbReference>
<feature type="compositionally biased region" description="Polar residues" evidence="1">
    <location>
        <begin position="355"/>
        <end position="365"/>
    </location>
</feature>
<comment type="caution">
    <text evidence="5">The sequence shown here is derived from an EMBL/GenBank/DDBJ whole genome shotgun (WGS) entry which is preliminary data.</text>
</comment>
<feature type="signal peptide" evidence="2">
    <location>
        <begin position="1"/>
        <end position="28"/>
    </location>
</feature>
<dbReference type="EMBL" id="JACCBK010000001">
    <property type="protein sequence ID" value="NYD86971.1"/>
    <property type="molecule type" value="Genomic_DNA"/>
</dbReference>